<dbReference type="STRING" id="709323.GCA_001047135_00036"/>
<evidence type="ECO:0000259" key="2">
    <source>
        <dbReference type="PROSITE" id="PS50862"/>
    </source>
</evidence>
<dbReference type="Proteomes" id="UP000064514">
    <property type="component" value="Unassembled WGS sequence"/>
</dbReference>
<dbReference type="GO" id="GO:0016757">
    <property type="term" value="F:glycosyltransferase activity"/>
    <property type="evidence" value="ECO:0007669"/>
    <property type="project" value="UniProtKB-KW"/>
</dbReference>
<proteinExistence type="inferred from homology"/>
<dbReference type="AlphaFoldDB" id="A0A3F3GW30"/>
<accession>A0A3F3GW30</accession>
<dbReference type="InterPro" id="IPR041715">
    <property type="entry name" value="HisRS-like_core"/>
</dbReference>
<feature type="domain" description="Aminoacyl-transfer RNA synthetases class-II family profile" evidence="2">
    <location>
        <begin position="1"/>
        <end position="103"/>
    </location>
</feature>
<name>A0A3F3GW30_9LACO</name>
<dbReference type="InterPro" id="IPR006195">
    <property type="entry name" value="aa-tRNA-synth_II"/>
</dbReference>
<dbReference type="GO" id="GO:0140096">
    <property type="term" value="F:catalytic activity, acting on a protein"/>
    <property type="evidence" value="ECO:0007669"/>
    <property type="project" value="UniProtKB-ARBA"/>
</dbReference>
<keyword evidence="3" id="KW-0328">Glycosyltransferase</keyword>
<dbReference type="Gene3D" id="3.30.930.10">
    <property type="entry name" value="Bira Bifunctional Protein, Domain 2"/>
    <property type="match status" value="1"/>
</dbReference>
<dbReference type="EMBL" id="DF968078">
    <property type="protein sequence ID" value="GAP03495.1"/>
    <property type="molecule type" value="Genomic_DNA"/>
</dbReference>
<protein>
    <submittedName>
        <fullName evidence="3">ATP phosphoribosyltransferase regulatory subunit/ ATP phosphoribosyltransferase catalytic subunit</fullName>
    </submittedName>
</protein>
<evidence type="ECO:0000313" key="3">
    <source>
        <dbReference type="EMBL" id="GAP03495.1"/>
    </source>
</evidence>
<keyword evidence="3" id="KW-0808">Transferase</keyword>
<comment type="similarity">
    <text evidence="1">Belongs to the class-II aminoacyl-tRNA synthetase family.</text>
</comment>
<dbReference type="InterPro" id="IPR045864">
    <property type="entry name" value="aa-tRNA-synth_II/BPL/LPL"/>
</dbReference>
<evidence type="ECO:0000256" key="1">
    <source>
        <dbReference type="ARBA" id="ARBA00008226"/>
    </source>
</evidence>
<gene>
    <name evidence="3" type="ORF">FTRO_0010370</name>
</gene>
<sequence length="129" mass="14711">MNQKMLAAASRDQYGETLKEKQAIEQTIINVLNDQGYIPVSTPLIEQESVFDQYQEKKVFHLFDHMGEKLVLRPDLTLPIARFLAANQTTSTVTRLYYLGDVFHQIVNLSGDYNQETQAGIEIIGEQSF</sequence>
<dbReference type="Pfam" id="PF13393">
    <property type="entry name" value="tRNA-synt_His"/>
    <property type="match status" value="1"/>
</dbReference>
<organism evidence="3">
    <name type="scientific">Fructobacillus tropaeoli</name>
    <dbReference type="NCBI Taxonomy" id="709323"/>
    <lineage>
        <taxon>Bacteria</taxon>
        <taxon>Bacillati</taxon>
        <taxon>Bacillota</taxon>
        <taxon>Bacilli</taxon>
        <taxon>Lactobacillales</taxon>
        <taxon>Lactobacillaceae</taxon>
        <taxon>Fructobacillus</taxon>
    </lineage>
</organism>
<reference evidence="3" key="1">
    <citation type="journal article" date="2015" name="BMC Genomics">
        <title>Comparative genomics of Fructobacillus spp. and Leuconostoc spp. reveals niche-specific evolution of Fructobacillus spp.</title>
        <authorList>
            <person name="Endo A."/>
            <person name="Tanizawa Y."/>
            <person name="Tanaka N."/>
            <person name="Maeno S."/>
            <person name="Kumar H."/>
            <person name="Shiwa Y."/>
            <person name="Okada S."/>
            <person name="Yoshikawa H."/>
            <person name="Dicks L."/>
            <person name="Nakagawa J."/>
            <person name="Arita M."/>
        </authorList>
    </citation>
    <scope>NUCLEOTIDE SEQUENCE [LARGE SCALE GENOMIC DNA]</scope>
    <source>
        <strain evidence="3">F214-1</strain>
    </source>
</reference>
<dbReference type="PANTHER" id="PTHR11476:SF7">
    <property type="entry name" value="HISTIDINE--TRNA LIGASE"/>
    <property type="match status" value="1"/>
</dbReference>
<dbReference type="SUPFAM" id="SSF55681">
    <property type="entry name" value="Class II aaRS and biotin synthetases"/>
    <property type="match status" value="1"/>
</dbReference>
<dbReference type="PANTHER" id="PTHR11476">
    <property type="entry name" value="HISTIDYL-TRNA SYNTHETASE"/>
    <property type="match status" value="1"/>
</dbReference>
<dbReference type="PROSITE" id="PS50862">
    <property type="entry name" value="AA_TRNA_LIGASE_II"/>
    <property type="match status" value="1"/>
</dbReference>